<accession>A0A1W6TWH2</accession>
<dbReference type="RefSeq" id="WP_086047241.1">
    <property type="nucleotide sequence ID" value="NZ_CP017890.1"/>
</dbReference>
<dbReference type="PANTHER" id="PTHR37089">
    <property type="entry name" value="PROTEIN U-RELATED"/>
    <property type="match status" value="1"/>
</dbReference>
<dbReference type="InterPro" id="IPR053167">
    <property type="entry name" value="Spore_coat_component"/>
</dbReference>
<dbReference type="InterPro" id="IPR007893">
    <property type="entry name" value="Spore_coat_U/FanG"/>
</dbReference>
<feature type="domain" description="Spore coat protein U/FanG" evidence="3">
    <location>
        <begin position="182"/>
        <end position="318"/>
    </location>
</feature>
<keyword evidence="4" id="KW-0167">Capsid protein</keyword>
<dbReference type="AlphaFoldDB" id="A0A1W6TWH2"/>
<dbReference type="SMART" id="SM00972">
    <property type="entry name" value="SCPU"/>
    <property type="match status" value="2"/>
</dbReference>
<evidence type="ECO:0000259" key="3">
    <source>
        <dbReference type="Pfam" id="PF05229"/>
    </source>
</evidence>
<organism evidence="4">
    <name type="scientific">Vibrio alginolyticus</name>
    <dbReference type="NCBI Taxonomy" id="663"/>
    <lineage>
        <taxon>Bacteria</taxon>
        <taxon>Pseudomonadati</taxon>
        <taxon>Pseudomonadota</taxon>
        <taxon>Gammaproteobacteria</taxon>
        <taxon>Vibrionales</taxon>
        <taxon>Vibrionaceae</taxon>
        <taxon>Vibrio</taxon>
    </lineage>
</organism>
<dbReference type="Pfam" id="PF05229">
    <property type="entry name" value="SCPU"/>
    <property type="match status" value="2"/>
</dbReference>
<sequence length="322" mass="34703">MILRSWFASLLLFFSCSTMACQLTAAAPLILFGNVSSFTVSSSQQQSSAQPHAGITCDFSTLVSLLSGDYVSATFNSINNGLLLNEDDPSSELSYQIFGDPGFSQEYVFGQTYNFFEIGLLDLLGLFGTQAEFPLYARTGVGSNLSAGTYKDQITVSWTWDYCKGIGVLGVCIGRANGSAQSVITVELEVTPDCMITAPDIDFGSSPLVAGFEPVRQVISLTCTKNSSFSIGLNDGLNASGGQRRMISSGHYLEYEIYKSSTMERWGGTSSERREHGDVDTGGSIPDGITPQNYNYRAQILTSQTTPPAGTYTDSIIVDVQF</sequence>
<gene>
    <name evidence="4" type="ORF">K05K4_35100</name>
</gene>
<evidence type="ECO:0000256" key="1">
    <source>
        <dbReference type="SAM" id="MobiDB-lite"/>
    </source>
</evidence>
<dbReference type="PROSITE" id="PS51257">
    <property type="entry name" value="PROKAR_LIPOPROTEIN"/>
    <property type="match status" value="1"/>
</dbReference>
<feature type="region of interest" description="Disordered" evidence="1">
    <location>
        <begin position="267"/>
        <end position="288"/>
    </location>
</feature>
<protein>
    <submittedName>
        <fullName evidence="4">Spore Coat Protein U domain protein</fullName>
    </submittedName>
</protein>
<reference evidence="4" key="1">
    <citation type="submission" date="2016-10" db="EMBL/GenBank/DDBJ databases">
        <title>The High Quality Genome of Vibrio alginolyticus K01M1.</title>
        <authorList>
            <person name="Wendling C."/>
            <person name="Chibani C.M."/>
            <person name="Hertel R."/>
            <person name="Sproer C."/>
            <person name="Bunk B."/>
            <person name="Overmann J."/>
            <person name="Roth O."/>
            <person name="Liesegang H."/>
        </authorList>
    </citation>
    <scope>NUCLEOTIDE SEQUENCE</scope>
    <source>
        <strain evidence="4">K05K4</strain>
    </source>
</reference>
<keyword evidence="2" id="KW-0732">Signal</keyword>
<feature type="domain" description="Spore coat protein U/FanG" evidence="3">
    <location>
        <begin position="18"/>
        <end position="156"/>
    </location>
</feature>
<feature type="signal peptide" evidence="2">
    <location>
        <begin position="1"/>
        <end position="20"/>
    </location>
</feature>
<feature type="chain" id="PRO_5011905032" evidence="2">
    <location>
        <begin position="21"/>
        <end position="322"/>
    </location>
</feature>
<evidence type="ECO:0000313" key="4">
    <source>
        <dbReference type="EMBL" id="ARP20237.1"/>
    </source>
</evidence>
<name>A0A1W6TWH2_VIBAL</name>
<evidence type="ECO:0000256" key="2">
    <source>
        <dbReference type="SAM" id="SignalP"/>
    </source>
</evidence>
<dbReference type="PANTHER" id="PTHR37089:SF1">
    <property type="entry name" value="MEMBRANE PROTEIN"/>
    <property type="match status" value="1"/>
</dbReference>
<dbReference type="EMBL" id="CP017903">
    <property type="protein sequence ID" value="ARP20237.1"/>
    <property type="molecule type" value="Genomic_DNA"/>
</dbReference>
<proteinExistence type="predicted"/>
<keyword evidence="4" id="KW-0946">Virion</keyword>